<dbReference type="EMBL" id="LSFN01000015">
    <property type="protein sequence ID" value="OAB74208.1"/>
    <property type="molecule type" value="Genomic_DNA"/>
</dbReference>
<dbReference type="AlphaFoldDB" id="A0A167DCI7"/>
<reference evidence="2 3" key="1">
    <citation type="submission" date="2016-02" db="EMBL/GenBank/DDBJ databases">
        <title>Paenibacillus sp. LPB0068, isolated from Crassostrea gigas.</title>
        <authorList>
            <person name="Shin S.-K."/>
            <person name="Yi H."/>
        </authorList>
    </citation>
    <scope>NUCLEOTIDE SEQUENCE [LARGE SCALE GENOMIC DNA]</scope>
    <source>
        <strain evidence="2 3">LPB0068</strain>
    </source>
</reference>
<name>A0A167DCI7_9BACL</name>
<evidence type="ECO:0000256" key="1">
    <source>
        <dbReference type="SAM" id="Phobius"/>
    </source>
</evidence>
<feature type="transmembrane region" description="Helical" evidence="1">
    <location>
        <begin position="7"/>
        <end position="28"/>
    </location>
</feature>
<keyword evidence="1" id="KW-0812">Transmembrane</keyword>
<sequence>MKKKTKWSAILLGALSGVALVFLLELINVDSLKLIKVMPLISWASALAFALNGLRARKRGWIKLMRLNYWLGSSLVIIGYGWMLI</sequence>
<keyword evidence="1" id="KW-1133">Transmembrane helix</keyword>
<feature type="transmembrane region" description="Helical" evidence="1">
    <location>
        <begin position="67"/>
        <end position="84"/>
    </location>
</feature>
<protein>
    <submittedName>
        <fullName evidence="2">Uncharacterized protein</fullName>
    </submittedName>
</protein>
<evidence type="ECO:0000313" key="2">
    <source>
        <dbReference type="EMBL" id="OAB74208.1"/>
    </source>
</evidence>
<keyword evidence="3" id="KW-1185">Reference proteome</keyword>
<proteinExistence type="predicted"/>
<gene>
    <name evidence="2" type="ORF">PNBC_12840</name>
</gene>
<organism evidence="2 3">
    <name type="scientific">Paenibacillus crassostreae</name>
    <dbReference type="NCBI Taxonomy" id="1763538"/>
    <lineage>
        <taxon>Bacteria</taxon>
        <taxon>Bacillati</taxon>
        <taxon>Bacillota</taxon>
        <taxon>Bacilli</taxon>
        <taxon>Bacillales</taxon>
        <taxon>Paenibacillaceae</taxon>
        <taxon>Paenibacillus</taxon>
    </lineage>
</organism>
<accession>A0A167DCI7</accession>
<dbReference type="Proteomes" id="UP000077134">
    <property type="component" value="Unassembled WGS sequence"/>
</dbReference>
<evidence type="ECO:0000313" key="3">
    <source>
        <dbReference type="Proteomes" id="UP000077134"/>
    </source>
</evidence>
<keyword evidence="1" id="KW-0472">Membrane</keyword>
<feature type="transmembrane region" description="Helical" evidence="1">
    <location>
        <begin position="34"/>
        <end position="55"/>
    </location>
</feature>
<dbReference type="KEGG" id="pcx:LPB68_21465"/>
<comment type="caution">
    <text evidence="2">The sequence shown here is derived from an EMBL/GenBank/DDBJ whole genome shotgun (WGS) entry which is preliminary data.</text>
</comment>